<dbReference type="InterPro" id="IPR029058">
    <property type="entry name" value="AB_hydrolase_fold"/>
</dbReference>
<feature type="signal peptide" evidence="2">
    <location>
        <begin position="1"/>
        <end position="23"/>
    </location>
</feature>
<evidence type="ECO:0000256" key="2">
    <source>
        <dbReference type="SAM" id="SignalP"/>
    </source>
</evidence>
<comment type="caution">
    <text evidence="4">The sequence shown here is derived from an EMBL/GenBank/DDBJ whole genome shotgun (WGS) entry which is preliminary data.</text>
</comment>
<sequence>MPFPYRTACASLLLALAISTAHAEPAAAPAAPPSVEAFFASAKFGGATLSPSGKYIAARAGAEGQHDMLMVVDLTANTGKVVAAYNDADIDTFRWVNDERLVFNVQDKDLGLGDKRYAPGLFAVNRDGSNLVQLADRFIGAQSLGRKIQPYNTYLFEQSGPKNSEWVYVFRPEWAETEKLSHISLLRLNTVTGQTEMVPRPAKVQGWMLDEKGEPRLATGTDKNLTTMYYRDPANNEWRKLASFDPYKQDSDKILPVGFGPDGTLYVTAMAGKDTRSLYTFNFKTGTINPDPVIVTAGYDFNGKLITNKDKVLGLDFTTDARSQEWLDPGMKALQQEVDKALPATVNLLLSTPKKEAPWVLVVGYSDVIPPAYWLYNKDTRQVSKVGDSHPAINPRQMGRQQPIRYKARDGLDIPALLTLPPSGKSNLPLVVLVHGGPWVNGTAWGWNPISQFLASRGYAVLEPSFRGTTGLGSRHMLSSFKQWGLAMQNDVADGTRYLIGKGIADPKRICIAGASYGGYATLMGLVNDPDLYKCGVNWVGVTDINLMYKGSWNYRSDMTDEWKQYGMPEMIGDPVKDAAQLKATSPIEQASRITQPVLMAYGGVDERVPMYHGKQFYDAVTRTNKNVEWIEYPDEGHGWHLPKNNYDFWTRVEKFLDKNIGPGSQKQQ</sequence>
<dbReference type="RefSeq" id="WP_258856957.1">
    <property type="nucleotide sequence ID" value="NZ_JANUGV010000003.1"/>
</dbReference>
<evidence type="ECO:0000313" key="4">
    <source>
        <dbReference type="EMBL" id="MCS0609299.1"/>
    </source>
</evidence>
<dbReference type="Pfam" id="PF00326">
    <property type="entry name" value="Peptidase_S9"/>
    <property type="match status" value="1"/>
</dbReference>
<keyword evidence="1 4" id="KW-0378">Hydrolase</keyword>
<dbReference type="InterPro" id="IPR001375">
    <property type="entry name" value="Peptidase_S9_cat"/>
</dbReference>
<protein>
    <submittedName>
        <fullName evidence="4">Alpha/beta fold hydrolase</fullName>
    </submittedName>
</protein>
<reference evidence="4 5" key="1">
    <citation type="submission" date="2022-08" db="EMBL/GenBank/DDBJ databases">
        <title>Reclassification of Massilia species as members of the genera Telluria, Duganella, Pseudoduganella, Mokoshia gen. nov. and Zemynaea gen. nov. using orthogonal and non-orthogonal genome-based approaches.</title>
        <authorList>
            <person name="Bowman J.P."/>
        </authorList>
    </citation>
    <scope>NUCLEOTIDE SEQUENCE [LARGE SCALE GENOMIC DNA]</scope>
    <source>
        <strain evidence="4 5">JCM 31607</strain>
    </source>
</reference>
<dbReference type="SUPFAM" id="SSF53474">
    <property type="entry name" value="alpha/beta-Hydrolases"/>
    <property type="match status" value="1"/>
</dbReference>
<dbReference type="Gene3D" id="3.40.50.1820">
    <property type="entry name" value="alpha/beta hydrolase"/>
    <property type="match status" value="1"/>
</dbReference>
<evidence type="ECO:0000313" key="5">
    <source>
        <dbReference type="Proteomes" id="UP001205861"/>
    </source>
</evidence>
<dbReference type="SUPFAM" id="SSF82171">
    <property type="entry name" value="DPP6 N-terminal domain-like"/>
    <property type="match status" value="1"/>
</dbReference>
<keyword evidence="2" id="KW-0732">Signal</keyword>
<name>A0ABT2BLC6_9BURK</name>
<dbReference type="PANTHER" id="PTHR42776">
    <property type="entry name" value="SERINE PEPTIDASE S9 FAMILY MEMBER"/>
    <property type="match status" value="1"/>
</dbReference>
<dbReference type="GO" id="GO:0016787">
    <property type="term" value="F:hydrolase activity"/>
    <property type="evidence" value="ECO:0007669"/>
    <property type="project" value="UniProtKB-KW"/>
</dbReference>
<gene>
    <name evidence="4" type="ORF">NX773_14100</name>
</gene>
<dbReference type="PANTHER" id="PTHR42776:SF27">
    <property type="entry name" value="DIPEPTIDYL PEPTIDASE FAMILY MEMBER 6"/>
    <property type="match status" value="1"/>
</dbReference>
<proteinExistence type="predicted"/>
<evidence type="ECO:0000259" key="3">
    <source>
        <dbReference type="Pfam" id="PF00326"/>
    </source>
</evidence>
<dbReference type="Proteomes" id="UP001205861">
    <property type="component" value="Unassembled WGS sequence"/>
</dbReference>
<keyword evidence="5" id="KW-1185">Reference proteome</keyword>
<accession>A0ABT2BLC6</accession>
<feature type="domain" description="Peptidase S9 prolyl oligopeptidase catalytic" evidence="3">
    <location>
        <begin position="451"/>
        <end position="662"/>
    </location>
</feature>
<feature type="chain" id="PRO_5046939883" evidence="2">
    <location>
        <begin position="24"/>
        <end position="669"/>
    </location>
</feature>
<organism evidence="4 5">
    <name type="scientific">Massilia solisilvae</name>
    <dbReference type="NCBI Taxonomy" id="1811225"/>
    <lineage>
        <taxon>Bacteria</taxon>
        <taxon>Pseudomonadati</taxon>
        <taxon>Pseudomonadota</taxon>
        <taxon>Betaproteobacteria</taxon>
        <taxon>Burkholderiales</taxon>
        <taxon>Oxalobacteraceae</taxon>
        <taxon>Telluria group</taxon>
        <taxon>Massilia</taxon>
    </lineage>
</organism>
<evidence type="ECO:0000256" key="1">
    <source>
        <dbReference type="ARBA" id="ARBA00022801"/>
    </source>
</evidence>
<dbReference type="EMBL" id="JANUGV010000003">
    <property type="protein sequence ID" value="MCS0609299.1"/>
    <property type="molecule type" value="Genomic_DNA"/>
</dbReference>